<dbReference type="PROSITE" id="PS00028">
    <property type="entry name" value="ZINC_FINGER_C2H2_1"/>
    <property type="match status" value="2"/>
</dbReference>
<dbReference type="SMART" id="SM00355">
    <property type="entry name" value="ZnF_C2H2"/>
    <property type="match status" value="5"/>
</dbReference>
<dbReference type="Proteomes" id="UP001470230">
    <property type="component" value="Unassembled WGS sequence"/>
</dbReference>
<name>A0ABR2JZJ9_9EUKA</name>
<evidence type="ECO:0000313" key="3">
    <source>
        <dbReference type="Proteomes" id="UP001470230"/>
    </source>
</evidence>
<sequence length="457" mass="52852">MSQGVEMRSSIQLHTWLRGTLIHLNDFENGEIQRPEKQMLFCDKPGCGYASERDCNIRTHRNSHGAFLSQIESIDRYWGTLKSWLIEVRKFPLISEFLGEGEMWACSKCDYISSNSQNVKDHIAHAHNLPKGEREKAITLVMLKFDFDEFYSGEVIRQLCSDDDVHLEQFDTSSNNTTTIENTSSIDTSRSDPLIELFNNTQDLFSAEILAKYKRDRITFFDLLKLALSFDDDRFLYLMSKLREAPEFNPAQEDNNNLFLPSIDVADLLRHVEPSNWPSLNNLHFCPVCNTSYVTITELFEHIKYHKNINADQIISNYDELLYIVRNLHNSDSLNCMIIKPDGSSNTLLHTNCICRVPECCFIAKNKEGLIQHLDSSNDANHITFRQAIHKYGHFYGALKAHITINNNLPTLMDLFRGKASNYYLCKTCNRLLPLNSRYANHYLLTHPAKFHYDLLD</sequence>
<evidence type="ECO:0000259" key="1">
    <source>
        <dbReference type="PROSITE" id="PS00028"/>
    </source>
</evidence>
<comment type="caution">
    <text evidence="2">The sequence shown here is derived from an EMBL/GenBank/DDBJ whole genome shotgun (WGS) entry which is preliminary data.</text>
</comment>
<feature type="domain" description="C2H2-type" evidence="1">
    <location>
        <begin position="286"/>
        <end position="306"/>
    </location>
</feature>
<feature type="domain" description="C2H2-type" evidence="1">
    <location>
        <begin position="426"/>
        <end position="447"/>
    </location>
</feature>
<dbReference type="InterPro" id="IPR013087">
    <property type="entry name" value="Znf_C2H2_type"/>
</dbReference>
<proteinExistence type="predicted"/>
<protein>
    <recommendedName>
        <fullName evidence="1">C2H2-type domain-containing protein</fullName>
    </recommendedName>
</protein>
<accession>A0ABR2JZJ9</accession>
<gene>
    <name evidence="2" type="ORF">M9Y10_043156</name>
</gene>
<dbReference type="EMBL" id="JAPFFF010000008">
    <property type="protein sequence ID" value="KAK8884053.1"/>
    <property type="molecule type" value="Genomic_DNA"/>
</dbReference>
<evidence type="ECO:0000313" key="2">
    <source>
        <dbReference type="EMBL" id="KAK8884053.1"/>
    </source>
</evidence>
<organism evidence="2 3">
    <name type="scientific">Tritrichomonas musculus</name>
    <dbReference type="NCBI Taxonomy" id="1915356"/>
    <lineage>
        <taxon>Eukaryota</taxon>
        <taxon>Metamonada</taxon>
        <taxon>Parabasalia</taxon>
        <taxon>Tritrichomonadida</taxon>
        <taxon>Tritrichomonadidae</taxon>
        <taxon>Tritrichomonas</taxon>
    </lineage>
</organism>
<keyword evidence="3" id="KW-1185">Reference proteome</keyword>
<reference evidence="2 3" key="1">
    <citation type="submission" date="2024-04" db="EMBL/GenBank/DDBJ databases">
        <title>Tritrichomonas musculus Genome.</title>
        <authorList>
            <person name="Alves-Ferreira E."/>
            <person name="Grigg M."/>
            <person name="Lorenzi H."/>
            <person name="Galac M."/>
        </authorList>
    </citation>
    <scope>NUCLEOTIDE SEQUENCE [LARGE SCALE GENOMIC DNA]</scope>
    <source>
        <strain evidence="2 3">EAF2021</strain>
    </source>
</reference>